<accession>A0A2P6RXK5</accession>
<keyword evidence="1" id="KW-1133">Transmembrane helix</keyword>
<name>A0A2P6RXK5_ROSCH</name>
<feature type="transmembrane region" description="Helical" evidence="1">
    <location>
        <begin position="32"/>
        <end position="52"/>
    </location>
</feature>
<reference evidence="2 3" key="1">
    <citation type="journal article" date="2018" name="Nat. Genet.">
        <title>The Rosa genome provides new insights in the design of modern roses.</title>
        <authorList>
            <person name="Bendahmane M."/>
        </authorList>
    </citation>
    <scope>NUCLEOTIDE SEQUENCE [LARGE SCALE GENOMIC DNA]</scope>
    <source>
        <strain evidence="3">cv. Old Blush</strain>
    </source>
</reference>
<dbReference type="AlphaFoldDB" id="A0A2P6RXK5"/>
<sequence>MGWASHRAYVLAFIVLRINFLILVLLELRRKLIFLFSFVCIGLSIKLVRCFLF</sequence>
<proteinExistence type="predicted"/>
<keyword evidence="3" id="KW-1185">Reference proteome</keyword>
<comment type="caution">
    <text evidence="2">The sequence shown here is derived from an EMBL/GenBank/DDBJ whole genome shotgun (WGS) entry which is preliminary data.</text>
</comment>
<protein>
    <submittedName>
        <fullName evidence="2">Uncharacterized protein</fullName>
    </submittedName>
</protein>
<evidence type="ECO:0000313" key="3">
    <source>
        <dbReference type="Proteomes" id="UP000238479"/>
    </source>
</evidence>
<keyword evidence="1" id="KW-0812">Transmembrane</keyword>
<dbReference type="EMBL" id="PDCK01000040">
    <property type="protein sequence ID" value="PRQ51134.1"/>
    <property type="molecule type" value="Genomic_DNA"/>
</dbReference>
<dbReference type="Proteomes" id="UP000238479">
    <property type="component" value="Chromosome 2"/>
</dbReference>
<feature type="transmembrane region" description="Helical" evidence="1">
    <location>
        <begin position="7"/>
        <end position="26"/>
    </location>
</feature>
<dbReference type="Gramene" id="PRQ51134">
    <property type="protein sequence ID" value="PRQ51134"/>
    <property type="gene ID" value="RchiOBHm_Chr2g0141001"/>
</dbReference>
<gene>
    <name evidence="2" type="ORF">RchiOBHm_Chr2g0141001</name>
</gene>
<keyword evidence="1" id="KW-0472">Membrane</keyword>
<organism evidence="2 3">
    <name type="scientific">Rosa chinensis</name>
    <name type="common">China rose</name>
    <dbReference type="NCBI Taxonomy" id="74649"/>
    <lineage>
        <taxon>Eukaryota</taxon>
        <taxon>Viridiplantae</taxon>
        <taxon>Streptophyta</taxon>
        <taxon>Embryophyta</taxon>
        <taxon>Tracheophyta</taxon>
        <taxon>Spermatophyta</taxon>
        <taxon>Magnoliopsida</taxon>
        <taxon>eudicotyledons</taxon>
        <taxon>Gunneridae</taxon>
        <taxon>Pentapetalae</taxon>
        <taxon>rosids</taxon>
        <taxon>fabids</taxon>
        <taxon>Rosales</taxon>
        <taxon>Rosaceae</taxon>
        <taxon>Rosoideae</taxon>
        <taxon>Rosoideae incertae sedis</taxon>
        <taxon>Rosa</taxon>
    </lineage>
</organism>
<evidence type="ECO:0000256" key="1">
    <source>
        <dbReference type="SAM" id="Phobius"/>
    </source>
</evidence>
<evidence type="ECO:0000313" key="2">
    <source>
        <dbReference type="EMBL" id="PRQ51134.1"/>
    </source>
</evidence>